<dbReference type="PANTHER" id="PTHR31325">
    <property type="entry name" value="OS01G0798800 PROTEIN-RELATED"/>
    <property type="match status" value="1"/>
</dbReference>
<sequence>MHACICMLYQCNKLILIAGGSKMAVAWIEADVKWLSFYVYRIVLLLSFLMYVILASFSESRRREGKGWKRVLLWLAYQLTEWCPAYVISNLYLETSPCEKMIVAFWVPFLLLHNARPDNISAFISEDSELWLRAGVFVFLQSVGSAFIVCRYILLESTAGLLRQASFIMLLLGLYKYAESAVALRQCNLSRIRRSFRKLQPNANSFRDDYGGGKNLEGLKDEEALLVAHSLFDICKGAFSDYSVEYMDRDAVRSMFSGQWESMCKVVEMELSLMYDILYTKAVVAHTWHGYAIRLASPFLTATALLLFFLQCKECMKLEPIDKAVSYILLVTTLLHDVRSLLRALASGWTHSYFKHMSHNWFKHQFWCLERWAKLRRFVVSLRLSRLSLWLWTCACPREPKSYRRWAGTFGQCNMFDQCTVGNRRNLYSIPGLTTESKGQLNSRGYEWEDHSRGLEIPDNVKKLVFINMCKHLFPGPELPHEQFVRVNVPPCQCHRPDRQAVAEYSPRSYEQQTHHLRYCQAPPEHYDEKAADIKHADQSDEDRRFHLELQEVILIWHIATDVFLARRPSIGGGKSEELVKAMEQMSDYMMFLVAKRPQMLPGRTLGGLHEKTRRAVELIWKVAIPTSHATKEKEMVAKWMLNNMDGLNDPNSPIWGGTQKMDKDNLNDPGLNMTTVWRGAQLGQMLLNPPSRGGESKGTMELLAYWIPDLQKPHGDMLEFVLDAWVRLLMFASMRCSRDSHAKQLSCGGELATLVWIIMEHTKNSDVKKHLKSLLR</sequence>
<evidence type="ECO:0000259" key="2">
    <source>
        <dbReference type="Pfam" id="PF13968"/>
    </source>
</evidence>
<keyword evidence="1" id="KW-0472">Membrane</keyword>
<dbReference type="Pfam" id="PF13968">
    <property type="entry name" value="DUF4220"/>
    <property type="match status" value="1"/>
</dbReference>
<organism evidence="3 4">
    <name type="scientific">Triticum turgidum subsp. durum</name>
    <name type="common">Durum wheat</name>
    <name type="synonym">Triticum durum</name>
    <dbReference type="NCBI Taxonomy" id="4567"/>
    <lineage>
        <taxon>Eukaryota</taxon>
        <taxon>Viridiplantae</taxon>
        <taxon>Streptophyta</taxon>
        <taxon>Embryophyta</taxon>
        <taxon>Tracheophyta</taxon>
        <taxon>Spermatophyta</taxon>
        <taxon>Magnoliopsida</taxon>
        <taxon>Liliopsida</taxon>
        <taxon>Poales</taxon>
        <taxon>Poaceae</taxon>
        <taxon>BOP clade</taxon>
        <taxon>Pooideae</taxon>
        <taxon>Triticodae</taxon>
        <taxon>Triticeae</taxon>
        <taxon>Triticinae</taxon>
        <taxon>Triticum</taxon>
    </lineage>
</organism>
<evidence type="ECO:0000313" key="3">
    <source>
        <dbReference type="EMBL" id="VAH10534.1"/>
    </source>
</evidence>
<proteinExistence type="predicted"/>
<accession>A0A9R0QI61</accession>
<dbReference type="InterPro" id="IPR025315">
    <property type="entry name" value="DUF4220"/>
</dbReference>
<dbReference type="Pfam" id="PF04578">
    <property type="entry name" value="DUF594"/>
    <property type="match status" value="1"/>
</dbReference>
<keyword evidence="1" id="KW-1133">Transmembrane helix</keyword>
<dbReference type="EMBL" id="LT934111">
    <property type="protein sequence ID" value="VAH10534.1"/>
    <property type="molecule type" value="Genomic_DNA"/>
</dbReference>
<protein>
    <recommendedName>
        <fullName evidence="2">DUF4220 domain-containing protein</fullName>
    </recommendedName>
</protein>
<dbReference type="InterPro" id="IPR007658">
    <property type="entry name" value="DUF594"/>
</dbReference>
<reference evidence="3 4" key="1">
    <citation type="submission" date="2017-09" db="EMBL/GenBank/DDBJ databases">
        <authorList>
            <consortium name="International Durum Wheat Genome Sequencing Consortium (IDWGSC)"/>
            <person name="Milanesi L."/>
        </authorList>
    </citation>
    <scope>NUCLEOTIDE SEQUENCE [LARGE SCALE GENOMIC DNA]</scope>
    <source>
        <strain evidence="4">cv. Svevo</strain>
    </source>
</reference>
<feature type="transmembrane region" description="Helical" evidence="1">
    <location>
        <begin position="38"/>
        <end position="57"/>
    </location>
</feature>
<dbReference type="Gramene" id="TRITD1Av1G210830.1">
    <property type="protein sequence ID" value="TRITD1Av1G210830.1"/>
    <property type="gene ID" value="TRITD1Av1G210830"/>
</dbReference>
<dbReference type="OMA" id="KMIVAFW"/>
<gene>
    <name evidence="3" type="ORF">TRITD_1Av1G210830</name>
</gene>
<dbReference type="Proteomes" id="UP000324705">
    <property type="component" value="Chromosome 1A"/>
</dbReference>
<dbReference type="AlphaFoldDB" id="A0A9R0QI61"/>
<evidence type="ECO:0000313" key="4">
    <source>
        <dbReference type="Proteomes" id="UP000324705"/>
    </source>
</evidence>
<keyword evidence="4" id="KW-1185">Reference proteome</keyword>
<keyword evidence="1" id="KW-0812">Transmembrane</keyword>
<feature type="domain" description="DUF4220" evidence="2">
    <location>
        <begin position="74"/>
        <end position="417"/>
    </location>
</feature>
<name>A0A9R0QI61_TRITD</name>
<evidence type="ECO:0000256" key="1">
    <source>
        <dbReference type="SAM" id="Phobius"/>
    </source>
</evidence>